<dbReference type="Pfam" id="PF00490">
    <property type="entry name" value="ALAD"/>
    <property type="match status" value="1"/>
</dbReference>
<dbReference type="NCBIfam" id="NF006762">
    <property type="entry name" value="PRK09283.1"/>
    <property type="match status" value="1"/>
</dbReference>
<evidence type="ECO:0000256" key="9">
    <source>
        <dbReference type="PIRSR" id="PIRSR001415-1"/>
    </source>
</evidence>
<evidence type="ECO:0000313" key="14">
    <source>
        <dbReference type="Proteomes" id="UP000023785"/>
    </source>
</evidence>
<keyword evidence="5" id="KW-0350">Heme biosynthesis</keyword>
<dbReference type="PRINTS" id="PR00144">
    <property type="entry name" value="DALDHYDRTASE"/>
</dbReference>
<comment type="similarity">
    <text evidence="2 12">Belongs to the ALAD family.</text>
</comment>
<reference evidence="13 14" key="1">
    <citation type="submission" date="2013-10" db="EMBL/GenBank/DDBJ databases">
        <title>The Genome Sequence of Acinetobacter nectaris CIP 110549.</title>
        <authorList>
            <consortium name="The Broad Institute Genomics Platform"/>
            <consortium name="The Broad Institute Genome Sequencing Center for Infectious Disease"/>
            <person name="Cerqueira G."/>
            <person name="Feldgarden M."/>
            <person name="Courvalin P."/>
            <person name="Grillot-Courvalin C."/>
            <person name="Clermont D."/>
            <person name="Rocha E."/>
            <person name="Yoon E.-J."/>
            <person name="Nemec A."/>
            <person name="Young S.K."/>
            <person name="Zeng Q."/>
            <person name="Gargeya S."/>
            <person name="Fitzgerald M."/>
            <person name="Abouelleil A."/>
            <person name="Alvarado L."/>
            <person name="Berlin A.M."/>
            <person name="Chapman S.B."/>
            <person name="Gainer-Dewar J."/>
            <person name="Goldberg J."/>
            <person name="Gnerre S."/>
            <person name="Griggs A."/>
            <person name="Gujja S."/>
            <person name="Hansen M."/>
            <person name="Howarth C."/>
            <person name="Imamovic A."/>
            <person name="Ireland A."/>
            <person name="Larimer J."/>
            <person name="McCowan C."/>
            <person name="Murphy C."/>
            <person name="Pearson M."/>
            <person name="Poon T.W."/>
            <person name="Priest M."/>
            <person name="Roberts A."/>
            <person name="Saif S."/>
            <person name="Shea T."/>
            <person name="Sykes S."/>
            <person name="Wortman J."/>
            <person name="Nusbaum C."/>
            <person name="Birren B."/>
        </authorList>
    </citation>
    <scope>NUCLEOTIDE SEQUENCE [LARGE SCALE GENOMIC DNA]</scope>
    <source>
        <strain evidence="13 14">CIP 110549</strain>
    </source>
</reference>
<keyword evidence="6 11" id="KW-0456">Lyase</keyword>
<dbReference type="InterPro" id="IPR030656">
    <property type="entry name" value="ALAD_AS"/>
</dbReference>
<accession>V2TSK1</accession>
<feature type="active site" description="Schiff-base intermediate with substrate" evidence="9">
    <location>
        <position position="260"/>
    </location>
</feature>
<feature type="active site" description="Schiff-base intermediate with substrate" evidence="9">
    <location>
        <position position="205"/>
    </location>
</feature>
<dbReference type="FunFam" id="3.20.20.70:FF:000019">
    <property type="entry name" value="Delta-aminolevulinic acid dehydratase"/>
    <property type="match status" value="1"/>
</dbReference>
<dbReference type="GO" id="GO:0008270">
    <property type="term" value="F:zinc ion binding"/>
    <property type="evidence" value="ECO:0007669"/>
    <property type="project" value="TreeGrafter"/>
</dbReference>
<dbReference type="Gene3D" id="3.20.20.70">
    <property type="entry name" value="Aldolase class I"/>
    <property type="match status" value="1"/>
</dbReference>
<name>V2TSK1_9GAMM</name>
<dbReference type="CDD" id="cd04823">
    <property type="entry name" value="ALAD_PBGS_aspartate_rich"/>
    <property type="match status" value="1"/>
</dbReference>
<evidence type="ECO:0000256" key="7">
    <source>
        <dbReference type="ARBA" id="ARBA00023244"/>
    </source>
</evidence>
<dbReference type="UniPathway" id="UPA00251">
    <property type="reaction ID" value="UER00318"/>
</dbReference>
<dbReference type="SMART" id="SM01004">
    <property type="entry name" value="ALAD"/>
    <property type="match status" value="1"/>
</dbReference>
<gene>
    <name evidence="13" type="ORF">P256_01087</name>
</gene>
<dbReference type="RefSeq" id="WP_023272664.1">
    <property type="nucleotide sequence ID" value="NZ_KI530712.1"/>
</dbReference>
<dbReference type="GO" id="GO:0004655">
    <property type="term" value="F:porphobilinogen synthase activity"/>
    <property type="evidence" value="ECO:0007669"/>
    <property type="project" value="UniProtKB-EC"/>
</dbReference>
<dbReference type="GO" id="GO:0005829">
    <property type="term" value="C:cytosol"/>
    <property type="evidence" value="ECO:0007669"/>
    <property type="project" value="TreeGrafter"/>
</dbReference>
<keyword evidence="10" id="KW-0479">Metal-binding</keyword>
<evidence type="ECO:0000256" key="4">
    <source>
        <dbReference type="ARBA" id="ARBA00020771"/>
    </source>
</evidence>
<sequence>MTYTFNRPAFPATRMRRIRKNDKLRSMVSETHLTSDHLIYPVFVLPGEKQSQDIPSMPNIQRLSADLLLKKAETLLELGVSKLALFPVTPQEDKSLTAEAAWREDGVVQETCRLLKKELPEMVLITDGALDPYTTHGQDGIIDETGYVLNDETVDCLVKQALSHAEAGADVIAPSDMMDGRIGAIRQALEANGHIYTNIMAYSAKYASSFYGPFRDAVGSSGNLKGANKNNYQMDFGNRAEALHEIALDIQEGADMVIVKPGMPYLDVVREVKDTFGVPTFIYQVSGEYAMLAGAIQNGWLSESVILESLLGCRRAGADGIWTYFAEDAARKLKEMK</sequence>
<dbReference type="eggNOG" id="COG0113">
    <property type="taxonomic scope" value="Bacteria"/>
</dbReference>
<evidence type="ECO:0000256" key="2">
    <source>
        <dbReference type="ARBA" id="ARBA00008055"/>
    </source>
</evidence>
<keyword evidence="10" id="KW-0460">Magnesium</keyword>
<evidence type="ECO:0000256" key="3">
    <source>
        <dbReference type="ARBA" id="ARBA00012053"/>
    </source>
</evidence>
<dbReference type="PIRSF" id="PIRSF001415">
    <property type="entry name" value="Porphbilin_synth"/>
    <property type="match status" value="1"/>
</dbReference>
<organism evidence="13 14">
    <name type="scientific">Acinetobacter nectaris CIP 110549</name>
    <dbReference type="NCBI Taxonomy" id="1392540"/>
    <lineage>
        <taxon>Bacteria</taxon>
        <taxon>Pseudomonadati</taxon>
        <taxon>Pseudomonadota</taxon>
        <taxon>Gammaproteobacteria</taxon>
        <taxon>Moraxellales</taxon>
        <taxon>Moraxellaceae</taxon>
        <taxon>Acinetobacter</taxon>
    </lineage>
</organism>
<evidence type="ECO:0000256" key="11">
    <source>
        <dbReference type="RuleBase" id="RU000515"/>
    </source>
</evidence>
<dbReference type="EMBL" id="AYER01000003">
    <property type="protein sequence ID" value="ESK40632.1"/>
    <property type="molecule type" value="Genomic_DNA"/>
</dbReference>
<evidence type="ECO:0000256" key="1">
    <source>
        <dbReference type="ARBA" id="ARBA00004694"/>
    </source>
</evidence>
<dbReference type="GO" id="GO:0006782">
    <property type="term" value="P:protoporphyrinogen IX biosynthetic process"/>
    <property type="evidence" value="ECO:0007669"/>
    <property type="project" value="UniProtKB-UniPathway"/>
</dbReference>
<evidence type="ECO:0000313" key="13">
    <source>
        <dbReference type="EMBL" id="ESK40632.1"/>
    </source>
</evidence>
<dbReference type="OrthoDB" id="9805001at2"/>
<feature type="binding site" evidence="10">
    <location>
        <position position="245"/>
    </location>
    <ligand>
        <name>Mg(2+)</name>
        <dbReference type="ChEBI" id="CHEBI:18420"/>
    </ligand>
</feature>
<dbReference type="SUPFAM" id="SSF51569">
    <property type="entry name" value="Aldolase"/>
    <property type="match status" value="1"/>
</dbReference>
<dbReference type="PANTHER" id="PTHR11458:SF0">
    <property type="entry name" value="DELTA-AMINOLEVULINIC ACID DEHYDRATASE"/>
    <property type="match status" value="1"/>
</dbReference>
<dbReference type="EC" id="4.2.1.24" evidence="3 11"/>
<comment type="pathway">
    <text evidence="1">Porphyrin-containing compound metabolism; protoporphyrin-IX biosynthesis; coproporphyrinogen-III from 5-aminolevulinate: step 1/4.</text>
</comment>
<evidence type="ECO:0000256" key="8">
    <source>
        <dbReference type="ARBA" id="ARBA00047651"/>
    </source>
</evidence>
<dbReference type="PANTHER" id="PTHR11458">
    <property type="entry name" value="DELTA-AMINOLEVULINIC ACID DEHYDRATASE"/>
    <property type="match status" value="1"/>
</dbReference>
<dbReference type="Proteomes" id="UP000023785">
    <property type="component" value="Unassembled WGS sequence"/>
</dbReference>
<evidence type="ECO:0000256" key="5">
    <source>
        <dbReference type="ARBA" id="ARBA00023133"/>
    </source>
</evidence>
<comment type="catalytic activity">
    <reaction evidence="8 11">
        <text>2 5-aminolevulinate = porphobilinogen + 2 H2O + H(+)</text>
        <dbReference type="Rhea" id="RHEA:24064"/>
        <dbReference type="ChEBI" id="CHEBI:15377"/>
        <dbReference type="ChEBI" id="CHEBI:15378"/>
        <dbReference type="ChEBI" id="CHEBI:58126"/>
        <dbReference type="ChEBI" id="CHEBI:356416"/>
        <dbReference type="EC" id="4.2.1.24"/>
    </reaction>
</comment>
<dbReference type="InterPro" id="IPR001731">
    <property type="entry name" value="ALAD"/>
</dbReference>
<dbReference type="PROSITE" id="PS00169">
    <property type="entry name" value="D_ALA_DEHYDRATASE"/>
    <property type="match status" value="1"/>
</dbReference>
<evidence type="ECO:0000256" key="12">
    <source>
        <dbReference type="RuleBase" id="RU004161"/>
    </source>
</evidence>
<dbReference type="PATRIC" id="fig|1392540.3.peg.1053"/>
<dbReference type="InterPro" id="IPR013785">
    <property type="entry name" value="Aldolase_TIM"/>
</dbReference>
<dbReference type="STRING" id="1392540.P256_01087"/>
<protein>
    <recommendedName>
        <fullName evidence="4 11">Delta-aminolevulinic acid dehydratase</fullName>
        <ecNumber evidence="3 11">4.2.1.24</ecNumber>
    </recommendedName>
</protein>
<keyword evidence="14" id="KW-1185">Reference proteome</keyword>
<evidence type="ECO:0000256" key="10">
    <source>
        <dbReference type="PIRSR" id="PIRSR001415-5"/>
    </source>
</evidence>
<comment type="subunit">
    <text evidence="11">Homooctamer.</text>
</comment>
<proteinExistence type="inferred from homology"/>
<dbReference type="HOGENOM" id="CLU_035731_0_0_6"/>
<comment type="caution">
    <text evidence="13">The sequence shown here is derived from an EMBL/GenBank/DDBJ whole genome shotgun (WGS) entry which is preliminary data.</text>
</comment>
<evidence type="ECO:0000256" key="6">
    <source>
        <dbReference type="ARBA" id="ARBA00023239"/>
    </source>
</evidence>
<dbReference type="AlphaFoldDB" id="V2TSK1"/>
<keyword evidence="7 11" id="KW-0627">Porphyrin biosynthesis</keyword>